<dbReference type="PROSITE" id="PS50011">
    <property type="entry name" value="PROTEIN_KINASE_DOM"/>
    <property type="match status" value="1"/>
</dbReference>
<dbReference type="KEGG" id="mng:MNEG_2913"/>
<dbReference type="Pfam" id="PF00069">
    <property type="entry name" value="Pkinase"/>
    <property type="match status" value="1"/>
</dbReference>
<dbReference type="GO" id="GO:0005524">
    <property type="term" value="F:ATP binding"/>
    <property type="evidence" value="ECO:0007669"/>
    <property type="project" value="InterPro"/>
</dbReference>
<evidence type="ECO:0000259" key="1">
    <source>
        <dbReference type="PROSITE" id="PS50011"/>
    </source>
</evidence>
<dbReference type="PANTHER" id="PTHR44167:SF24">
    <property type="entry name" value="SERINE_THREONINE-PROTEIN KINASE CHK2"/>
    <property type="match status" value="1"/>
</dbReference>
<dbReference type="Proteomes" id="UP000054498">
    <property type="component" value="Unassembled WGS sequence"/>
</dbReference>
<proteinExistence type="predicted"/>
<keyword evidence="3" id="KW-1185">Reference proteome</keyword>
<dbReference type="PANTHER" id="PTHR44167">
    <property type="entry name" value="OVARIAN-SPECIFIC SERINE/THREONINE-PROTEIN KINASE LOK-RELATED"/>
    <property type="match status" value="1"/>
</dbReference>
<dbReference type="EMBL" id="KK100565">
    <property type="protein sequence ID" value="KIZ05048.1"/>
    <property type="molecule type" value="Genomic_DNA"/>
</dbReference>
<dbReference type="SUPFAM" id="SSF56112">
    <property type="entry name" value="Protein kinase-like (PK-like)"/>
    <property type="match status" value="1"/>
</dbReference>
<dbReference type="AlphaFoldDB" id="A0A0D2K3K2"/>
<dbReference type="GeneID" id="25735791"/>
<evidence type="ECO:0000313" key="3">
    <source>
        <dbReference type="Proteomes" id="UP000054498"/>
    </source>
</evidence>
<dbReference type="GO" id="GO:0004674">
    <property type="term" value="F:protein serine/threonine kinase activity"/>
    <property type="evidence" value="ECO:0007669"/>
    <property type="project" value="TreeGrafter"/>
</dbReference>
<evidence type="ECO:0000313" key="2">
    <source>
        <dbReference type="EMBL" id="KIZ05048.1"/>
    </source>
</evidence>
<name>A0A0D2K3K2_9CHLO</name>
<dbReference type="RefSeq" id="XP_013904067.1">
    <property type="nucleotide sequence ID" value="XM_014048613.1"/>
</dbReference>
<dbReference type="OrthoDB" id="5979581at2759"/>
<sequence length="271" mass="29669">MLDNDGQLVLIKDQAHVTIKVPRFEDGGNIILKHVAMPRVTKGQRWEQVMNEVRMGPVLASAHRLIGALDWTPTARGLSLAFLRPGSDTLADTFAKLNASCVEAGLGPEAVMAARVERLGPILLEMMLALNDLHTLGYLHRDGKASNWVMDSRDASRPLLIDFGLAQRIADGMGCAEGFTSSHAPPEYLLAMERHGQWSWRRQRRGAPAGEPLPCGGVLELLRVTLGTATDIYLLGATLWEVLFPGYMPYIGALSAYCTERAIVDAIIDTR</sequence>
<dbReference type="Gene3D" id="1.10.510.10">
    <property type="entry name" value="Transferase(Phosphotransferase) domain 1"/>
    <property type="match status" value="1"/>
</dbReference>
<dbReference type="InterPro" id="IPR000719">
    <property type="entry name" value="Prot_kinase_dom"/>
</dbReference>
<gene>
    <name evidence="2" type="ORF">MNEG_2913</name>
</gene>
<organism evidence="2 3">
    <name type="scientific">Monoraphidium neglectum</name>
    <dbReference type="NCBI Taxonomy" id="145388"/>
    <lineage>
        <taxon>Eukaryota</taxon>
        <taxon>Viridiplantae</taxon>
        <taxon>Chlorophyta</taxon>
        <taxon>core chlorophytes</taxon>
        <taxon>Chlorophyceae</taxon>
        <taxon>CS clade</taxon>
        <taxon>Sphaeropleales</taxon>
        <taxon>Selenastraceae</taxon>
        <taxon>Monoraphidium</taxon>
    </lineage>
</organism>
<dbReference type="GO" id="GO:0005634">
    <property type="term" value="C:nucleus"/>
    <property type="evidence" value="ECO:0007669"/>
    <property type="project" value="TreeGrafter"/>
</dbReference>
<feature type="domain" description="Protein kinase" evidence="1">
    <location>
        <begin position="1"/>
        <end position="271"/>
    </location>
</feature>
<protein>
    <recommendedName>
        <fullName evidence="1">Protein kinase domain-containing protein</fullName>
    </recommendedName>
</protein>
<reference evidence="2 3" key="1">
    <citation type="journal article" date="2013" name="BMC Genomics">
        <title>Reconstruction of the lipid metabolism for the microalga Monoraphidium neglectum from its genome sequence reveals characteristics suitable for biofuel production.</title>
        <authorList>
            <person name="Bogen C."/>
            <person name="Al-Dilaimi A."/>
            <person name="Albersmeier A."/>
            <person name="Wichmann J."/>
            <person name="Grundmann M."/>
            <person name="Rupp O."/>
            <person name="Lauersen K.J."/>
            <person name="Blifernez-Klassen O."/>
            <person name="Kalinowski J."/>
            <person name="Goesmann A."/>
            <person name="Mussgnug J.H."/>
            <person name="Kruse O."/>
        </authorList>
    </citation>
    <scope>NUCLEOTIDE SEQUENCE [LARGE SCALE GENOMIC DNA]</scope>
    <source>
        <strain evidence="2 3">SAG 48.87</strain>
    </source>
</reference>
<dbReference type="InterPro" id="IPR011009">
    <property type="entry name" value="Kinase-like_dom_sf"/>
</dbReference>
<accession>A0A0D2K3K2</accession>
<dbReference type="GO" id="GO:0044773">
    <property type="term" value="P:mitotic DNA damage checkpoint signaling"/>
    <property type="evidence" value="ECO:0007669"/>
    <property type="project" value="TreeGrafter"/>
</dbReference>